<dbReference type="SUPFAM" id="SSF47413">
    <property type="entry name" value="lambda repressor-like DNA-binding domains"/>
    <property type="match status" value="1"/>
</dbReference>
<dbReference type="AlphaFoldDB" id="A0A3A5KSU5"/>
<dbReference type="GO" id="GO:0003677">
    <property type="term" value="F:DNA binding"/>
    <property type="evidence" value="ECO:0007669"/>
    <property type="project" value="InterPro"/>
</dbReference>
<reference evidence="1 2" key="1">
    <citation type="submission" date="2018-09" db="EMBL/GenBank/DDBJ databases">
        <title>Mesorhizobium carmichaelinearum sp. nov. isolated from Carmichaelinea spp. root nodules in New Zealand.</title>
        <authorList>
            <person name="De Meyer S.E."/>
        </authorList>
    </citation>
    <scope>NUCLEOTIDE SEQUENCE [LARGE SCALE GENOMIC DNA]</scope>
    <source>
        <strain evidence="1 2">ICMP19557</strain>
    </source>
</reference>
<dbReference type="EMBL" id="QZWZ01000013">
    <property type="protein sequence ID" value="RJT37603.1"/>
    <property type="molecule type" value="Genomic_DNA"/>
</dbReference>
<sequence>MTHSETKPYASTRLAKFVERRILELKAKKTQSTIASEAGFSQHNMLTSIKLGNSKLPLDRVPALAKALEVDSAFLFMMAVEQLGGDTTELAIRKIFGTLVTENETAWLEEIRKASDYSDPSLTSRSRAALRGIFGK</sequence>
<dbReference type="RefSeq" id="WP_120015644.1">
    <property type="nucleotide sequence ID" value="NZ_QZWZ01000013.1"/>
</dbReference>
<keyword evidence="2" id="KW-1185">Reference proteome</keyword>
<dbReference type="InterPro" id="IPR010982">
    <property type="entry name" value="Lambda_DNA-bd_dom_sf"/>
</dbReference>
<gene>
    <name evidence="1" type="ORF">D3227_18460</name>
</gene>
<comment type="caution">
    <text evidence="1">The sequence shown here is derived from an EMBL/GenBank/DDBJ whole genome shotgun (WGS) entry which is preliminary data.</text>
</comment>
<protein>
    <submittedName>
        <fullName evidence="1">XRE family transcriptional regulator</fullName>
    </submittedName>
</protein>
<accession>A0A3A5KSU5</accession>
<organism evidence="1 2">
    <name type="scientific">Mesorhizobium waimense</name>
    <dbReference type="NCBI Taxonomy" id="1300307"/>
    <lineage>
        <taxon>Bacteria</taxon>
        <taxon>Pseudomonadati</taxon>
        <taxon>Pseudomonadota</taxon>
        <taxon>Alphaproteobacteria</taxon>
        <taxon>Hyphomicrobiales</taxon>
        <taxon>Phyllobacteriaceae</taxon>
        <taxon>Mesorhizobium</taxon>
    </lineage>
</organism>
<name>A0A3A5KSU5_9HYPH</name>
<proteinExistence type="predicted"/>
<dbReference type="OrthoDB" id="7859023at2"/>
<dbReference type="Proteomes" id="UP000272706">
    <property type="component" value="Unassembled WGS sequence"/>
</dbReference>
<evidence type="ECO:0000313" key="1">
    <source>
        <dbReference type="EMBL" id="RJT37603.1"/>
    </source>
</evidence>
<evidence type="ECO:0000313" key="2">
    <source>
        <dbReference type="Proteomes" id="UP000272706"/>
    </source>
</evidence>